<evidence type="ECO:0000256" key="1">
    <source>
        <dbReference type="SAM" id="SignalP"/>
    </source>
</evidence>
<keyword evidence="1" id="KW-0732">Signal</keyword>
<proteinExistence type="predicted"/>
<evidence type="ECO:0008006" key="4">
    <source>
        <dbReference type="Google" id="ProtNLM"/>
    </source>
</evidence>
<dbReference type="RefSeq" id="XP_062693950.1">
    <property type="nucleotide sequence ID" value="XM_062836991.1"/>
</dbReference>
<keyword evidence="3" id="KW-1185">Reference proteome</keyword>
<comment type="caution">
    <text evidence="2">The sequence shown here is derived from an EMBL/GenBank/DDBJ whole genome shotgun (WGS) entry which is preliminary data.</text>
</comment>
<dbReference type="AlphaFoldDB" id="A0AAJ0I9L6"/>
<reference evidence="2 3" key="1">
    <citation type="journal article" date="2023" name="Mol. Phylogenet. Evol.">
        <title>Genome-scale phylogeny and comparative genomics of the fungal order Sordariales.</title>
        <authorList>
            <person name="Hensen N."/>
            <person name="Bonometti L."/>
            <person name="Westerberg I."/>
            <person name="Brannstrom I.O."/>
            <person name="Guillou S."/>
            <person name="Cros-Aarteil S."/>
            <person name="Calhoun S."/>
            <person name="Haridas S."/>
            <person name="Kuo A."/>
            <person name="Mondo S."/>
            <person name="Pangilinan J."/>
            <person name="Riley R."/>
            <person name="LaButti K."/>
            <person name="Andreopoulos B."/>
            <person name="Lipzen A."/>
            <person name="Chen C."/>
            <person name="Yan M."/>
            <person name="Daum C."/>
            <person name="Ng V."/>
            <person name="Clum A."/>
            <person name="Steindorff A."/>
            <person name="Ohm R.A."/>
            <person name="Martin F."/>
            <person name="Silar P."/>
            <person name="Natvig D.O."/>
            <person name="Lalanne C."/>
            <person name="Gautier V."/>
            <person name="Ament-Velasquez S.L."/>
            <person name="Kruys A."/>
            <person name="Hutchinson M.I."/>
            <person name="Powell A.J."/>
            <person name="Barry K."/>
            <person name="Miller A.N."/>
            <person name="Grigoriev I.V."/>
            <person name="Debuchy R."/>
            <person name="Gladieux P."/>
            <person name="Hiltunen Thoren M."/>
            <person name="Johannesson H."/>
        </authorList>
    </citation>
    <scope>NUCLEOTIDE SEQUENCE [LARGE SCALE GENOMIC DNA]</scope>
    <source>
        <strain evidence="2 3">FGSC 10403</strain>
    </source>
</reference>
<dbReference type="GeneID" id="87874613"/>
<protein>
    <recommendedName>
        <fullName evidence="4">Secreted protein</fullName>
    </recommendedName>
</protein>
<feature type="signal peptide" evidence="1">
    <location>
        <begin position="1"/>
        <end position="16"/>
    </location>
</feature>
<sequence>MFLLFFSLVVWMESRPRTEISRAGMWTNRLSRMLKRVQCTNMTIGMKHSPLSGPSYLPISRSLFFFFIVPQRFYHLNLPPRMLVRSIGLVSRL</sequence>
<organism evidence="2 3">
    <name type="scientific">Neurospora hispaniola</name>
    <dbReference type="NCBI Taxonomy" id="588809"/>
    <lineage>
        <taxon>Eukaryota</taxon>
        <taxon>Fungi</taxon>
        <taxon>Dikarya</taxon>
        <taxon>Ascomycota</taxon>
        <taxon>Pezizomycotina</taxon>
        <taxon>Sordariomycetes</taxon>
        <taxon>Sordariomycetidae</taxon>
        <taxon>Sordariales</taxon>
        <taxon>Sordariaceae</taxon>
        <taxon>Neurospora</taxon>
    </lineage>
</organism>
<gene>
    <name evidence="2" type="ORF">B0T23DRAFT_376798</name>
</gene>
<evidence type="ECO:0000313" key="3">
    <source>
        <dbReference type="Proteomes" id="UP001285908"/>
    </source>
</evidence>
<dbReference type="Proteomes" id="UP001285908">
    <property type="component" value="Unassembled WGS sequence"/>
</dbReference>
<accession>A0AAJ0I9L6</accession>
<dbReference type="EMBL" id="JAULSX010000003">
    <property type="protein sequence ID" value="KAK3494521.1"/>
    <property type="molecule type" value="Genomic_DNA"/>
</dbReference>
<evidence type="ECO:0000313" key="2">
    <source>
        <dbReference type="EMBL" id="KAK3494521.1"/>
    </source>
</evidence>
<feature type="chain" id="PRO_5042583264" description="Secreted protein" evidence="1">
    <location>
        <begin position="17"/>
        <end position="93"/>
    </location>
</feature>
<name>A0AAJ0I9L6_9PEZI</name>